<accession>A0A6L3Y838</accession>
<reference evidence="1 2" key="1">
    <citation type="submission" date="2019-09" db="EMBL/GenBank/DDBJ databases">
        <title>Taxonomic organization of the family Brucellaceae based on a phylogenomic approach.</title>
        <authorList>
            <person name="Leclercq S."/>
            <person name="Cloeckaert A."/>
            <person name="Zygmunt M.S."/>
        </authorList>
    </citation>
    <scope>NUCLEOTIDE SEQUENCE [LARGE SCALE GENOMIC DNA]</scope>
    <source>
        <strain evidence="1 2">WS1830</strain>
    </source>
</reference>
<comment type="caution">
    <text evidence="1">The sequence shown here is derived from an EMBL/GenBank/DDBJ whole genome shotgun (WGS) entry which is preliminary data.</text>
</comment>
<organism evidence="1 2">
    <name type="scientific">Brucella tritici</name>
    <dbReference type="NCBI Taxonomy" id="94626"/>
    <lineage>
        <taxon>Bacteria</taxon>
        <taxon>Pseudomonadati</taxon>
        <taxon>Pseudomonadota</taxon>
        <taxon>Alphaproteobacteria</taxon>
        <taxon>Hyphomicrobiales</taxon>
        <taxon>Brucellaceae</taxon>
        <taxon>Brucella/Ochrobactrum group</taxon>
        <taxon>Brucella</taxon>
    </lineage>
</organism>
<dbReference type="RefSeq" id="WP_151653011.1">
    <property type="nucleotide sequence ID" value="NZ_WBVX01000029.1"/>
</dbReference>
<protein>
    <submittedName>
        <fullName evidence="1">Uncharacterized protein</fullName>
    </submittedName>
</protein>
<dbReference type="AlphaFoldDB" id="A0A6L3Y838"/>
<dbReference type="EMBL" id="WBVX01000029">
    <property type="protein sequence ID" value="KAB2680081.1"/>
    <property type="molecule type" value="Genomic_DNA"/>
</dbReference>
<proteinExistence type="predicted"/>
<evidence type="ECO:0000313" key="1">
    <source>
        <dbReference type="EMBL" id="KAB2680081.1"/>
    </source>
</evidence>
<gene>
    <name evidence="1" type="ORF">F9L08_22035</name>
</gene>
<evidence type="ECO:0000313" key="2">
    <source>
        <dbReference type="Proteomes" id="UP000481643"/>
    </source>
</evidence>
<dbReference type="Proteomes" id="UP000481643">
    <property type="component" value="Unassembled WGS sequence"/>
</dbReference>
<sequence length="88" mass="9628">MDILELKKLNDEIIAKIELLASGIDKLVDEMDTEITNQDASGADTHQAASVLSKLEADLFHLDNLKECIGNRLAILDETLDAASYLSL</sequence>
<name>A0A6L3Y838_9HYPH</name>